<feature type="compositionally biased region" description="Basic and acidic residues" evidence="1">
    <location>
        <begin position="1"/>
        <end position="11"/>
    </location>
</feature>
<dbReference type="AlphaFoldDB" id="A0A1U6I3L7"/>
<gene>
    <name evidence="2" type="ORF">SAMN06295987_104112</name>
</gene>
<accession>A0A1U6I3L7</accession>
<reference evidence="3" key="1">
    <citation type="submission" date="2017-02" db="EMBL/GenBank/DDBJ databases">
        <authorList>
            <person name="Varghese N."/>
            <person name="Submissions S."/>
        </authorList>
    </citation>
    <scope>NUCLEOTIDE SEQUENCE [LARGE SCALE GENOMIC DNA]</scope>
    <source>
        <strain evidence="3">SM117</strain>
    </source>
</reference>
<proteinExistence type="predicted"/>
<name>A0A1U6I3L7_9SPHN</name>
<evidence type="ECO:0000313" key="3">
    <source>
        <dbReference type="Proteomes" id="UP000190989"/>
    </source>
</evidence>
<dbReference type="EMBL" id="FVZE01000004">
    <property type="protein sequence ID" value="SLK02577.1"/>
    <property type="molecule type" value="Genomic_DNA"/>
</dbReference>
<evidence type="ECO:0000256" key="1">
    <source>
        <dbReference type="SAM" id="MobiDB-lite"/>
    </source>
</evidence>
<protein>
    <submittedName>
        <fullName evidence="2">Uncharacterized protein</fullName>
    </submittedName>
</protein>
<keyword evidence="3" id="KW-1185">Reference proteome</keyword>
<dbReference type="Proteomes" id="UP000190989">
    <property type="component" value="Unassembled WGS sequence"/>
</dbReference>
<feature type="region of interest" description="Disordered" evidence="1">
    <location>
        <begin position="1"/>
        <end position="25"/>
    </location>
</feature>
<sequence length="89" mass="9758">MTSNRVVRDPPSRCGRQWTNPPRSSVQWKRRSEVYGLAFHLLGGARPASHFLGAHDAAFPGTLLSVAMGSAHGQLMVSKLVRRLASQSF</sequence>
<evidence type="ECO:0000313" key="2">
    <source>
        <dbReference type="EMBL" id="SLK02577.1"/>
    </source>
</evidence>
<organism evidence="2 3">
    <name type="scientific">Novosphingobium mathurense</name>
    <dbReference type="NCBI Taxonomy" id="428990"/>
    <lineage>
        <taxon>Bacteria</taxon>
        <taxon>Pseudomonadati</taxon>
        <taxon>Pseudomonadota</taxon>
        <taxon>Alphaproteobacteria</taxon>
        <taxon>Sphingomonadales</taxon>
        <taxon>Sphingomonadaceae</taxon>
        <taxon>Novosphingobium</taxon>
    </lineage>
</organism>
<dbReference type="STRING" id="428990.SAMN06295987_104112"/>
<dbReference type="RefSeq" id="WP_139384001.1">
    <property type="nucleotide sequence ID" value="NZ_FVZE01000004.1"/>
</dbReference>